<comment type="caution">
    <text evidence="9">The sequence shown here is derived from an EMBL/GenBank/DDBJ whole genome shotgun (WGS) entry which is preliminary data.</text>
</comment>
<evidence type="ECO:0000259" key="7">
    <source>
        <dbReference type="Pfam" id="PF01138"/>
    </source>
</evidence>
<dbReference type="EMBL" id="BQMJ01000046">
    <property type="protein sequence ID" value="GJQ13678.1"/>
    <property type="molecule type" value="Genomic_DNA"/>
</dbReference>
<dbReference type="GO" id="GO:0034476">
    <property type="term" value="P:U5 snRNA 3'-end processing"/>
    <property type="evidence" value="ECO:0007669"/>
    <property type="project" value="TreeGrafter"/>
</dbReference>
<evidence type="ECO:0000259" key="8">
    <source>
        <dbReference type="Pfam" id="PF03725"/>
    </source>
</evidence>
<evidence type="ECO:0000256" key="6">
    <source>
        <dbReference type="ARBA" id="ARBA00042523"/>
    </source>
</evidence>
<dbReference type="InterPro" id="IPR015847">
    <property type="entry name" value="ExoRNase_PH_dom2"/>
</dbReference>
<protein>
    <recommendedName>
        <fullName evidence="6">Ribosomal RNA-processing protein 42</fullName>
    </recommendedName>
</protein>
<dbReference type="PANTHER" id="PTHR11097:SF8">
    <property type="entry name" value="EXOSOME COMPLEX COMPONENT RRP42"/>
    <property type="match status" value="1"/>
</dbReference>
<name>A0A9C7PZB7_9RHOD</name>
<dbReference type="GO" id="GO:0000177">
    <property type="term" value="C:cytoplasmic exosome (RNase complex)"/>
    <property type="evidence" value="ECO:0007669"/>
    <property type="project" value="TreeGrafter"/>
</dbReference>
<dbReference type="SUPFAM" id="SSF54211">
    <property type="entry name" value="Ribosomal protein S5 domain 2-like"/>
    <property type="match status" value="1"/>
</dbReference>
<dbReference type="GO" id="GO:0016075">
    <property type="term" value="P:rRNA catabolic process"/>
    <property type="evidence" value="ECO:0007669"/>
    <property type="project" value="TreeGrafter"/>
</dbReference>
<dbReference type="Proteomes" id="UP001061958">
    <property type="component" value="Unassembled WGS sequence"/>
</dbReference>
<dbReference type="SUPFAM" id="SSF55666">
    <property type="entry name" value="Ribonuclease PH domain 2-like"/>
    <property type="match status" value="1"/>
</dbReference>
<gene>
    <name evidence="9" type="ORF">GpartN1_g5469.t1</name>
</gene>
<feature type="domain" description="Exoribonuclease phosphorolytic" evidence="8">
    <location>
        <begin position="194"/>
        <end position="242"/>
    </location>
</feature>
<dbReference type="InterPro" id="IPR020568">
    <property type="entry name" value="Ribosomal_Su5_D2-typ_SF"/>
</dbReference>
<comment type="subcellular location">
    <subcellularLocation>
        <location evidence="1">Cytoplasm</location>
    </subcellularLocation>
    <subcellularLocation>
        <location evidence="2">Nucleus</location>
        <location evidence="2">Nucleolus</location>
    </subcellularLocation>
</comment>
<dbReference type="InterPro" id="IPR001247">
    <property type="entry name" value="ExoRNase_PH_dom1"/>
</dbReference>
<dbReference type="AlphaFoldDB" id="A0A9C7PZB7"/>
<comment type="similarity">
    <text evidence="3">Belongs to the RNase PH family.</text>
</comment>
<evidence type="ECO:0000256" key="5">
    <source>
        <dbReference type="ARBA" id="ARBA00022835"/>
    </source>
</evidence>
<organism evidence="9 10">
    <name type="scientific">Galdieria partita</name>
    <dbReference type="NCBI Taxonomy" id="83374"/>
    <lineage>
        <taxon>Eukaryota</taxon>
        <taxon>Rhodophyta</taxon>
        <taxon>Bangiophyceae</taxon>
        <taxon>Galdieriales</taxon>
        <taxon>Galdieriaceae</taxon>
        <taxon>Galdieria</taxon>
    </lineage>
</organism>
<keyword evidence="5" id="KW-0271">Exosome</keyword>
<dbReference type="GO" id="GO:0071028">
    <property type="term" value="P:nuclear mRNA surveillance"/>
    <property type="evidence" value="ECO:0007669"/>
    <property type="project" value="TreeGrafter"/>
</dbReference>
<dbReference type="GO" id="GO:0071038">
    <property type="term" value="P:TRAMP-dependent tRNA surveillance pathway"/>
    <property type="evidence" value="ECO:0007669"/>
    <property type="project" value="TreeGrafter"/>
</dbReference>
<keyword evidence="4" id="KW-0963">Cytoplasm</keyword>
<sequence length="275" mass="29842">MFAVSKAERSYLLETVETGTRLDGRSLYEYRPISLQVGVLPSASGSSRLRLGETEVLVGVKVEVGETAESSTENVHIYFTVECSGSASADFLGREAENWSSELQKALESAYSAASVFDDERLKLVPGKFCWVFKVDILVLDTGGNMLDAIGMATRTALSTTLIPRVNIQQSEGTFELEIDDNPSACDNLKVEGAPIFLTFSLIGSHFVLDPSVQEETCSRGRLSVAVDANGDICYVCSFGLLDAVELARLLTIMKKTGKVLLDRLDECVRNGNSS</sequence>
<dbReference type="Gene3D" id="3.30.230.70">
    <property type="entry name" value="GHMP Kinase, N-terminal domain"/>
    <property type="match status" value="1"/>
</dbReference>
<keyword evidence="10" id="KW-1185">Reference proteome</keyword>
<dbReference type="GO" id="GO:0034473">
    <property type="term" value="P:U1 snRNA 3'-end processing"/>
    <property type="evidence" value="ECO:0007669"/>
    <property type="project" value="TreeGrafter"/>
</dbReference>
<dbReference type="GO" id="GO:0034475">
    <property type="term" value="P:U4 snRNA 3'-end processing"/>
    <property type="evidence" value="ECO:0007669"/>
    <property type="project" value="TreeGrafter"/>
</dbReference>
<reference evidence="9" key="2">
    <citation type="submission" date="2022-01" db="EMBL/GenBank/DDBJ databases">
        <authorList>
            <person name="Hirooka S."/>
            <person name="Miyagishima S.Y."/>
        </authorList>
    </citation>
    <scope>NUCLEOTIDE SEQUENCE</scope>
    <source>
        <strain evidence="9">NBRC 102759</strain>
    </source>
</reference>
<proteinExistence type="inferred from homology"/>
<dbReference type="GO" id="GO:0000176">
    <property type="term" value="C:nuclear exosome (RNase complex)"/>
    <property type="evidence" value="ECO:0007669"/>
    <property type="project" value="TreeGrafter"/>
</dbReference>
<evidence type="ECO:0000313" key="9">
    <source>
        <dbReference type="EMBL" id="GJQ13678.1"/>
    </source>
</evidence>
<dbReference type="GO" id="GO:0005730">
    <property type="term" value="C:nucleolus"/>
    <property type="evidence" value="ECO:0007669"/>
    <property type="project" value="UniProtKB-SubCell"/>
</dbReference>
<dbReference type="OrthoDB" id="272245at2759"/>
<dbReference type="InterPro" id="IPR050590">
    <property type="entry name" value="Exosome_comp_Rrp42_subfam"/>
</dbReference>
<dbReference type="GO" id="GO:0035925">
    <property type="term" value="F:mRNA 3'-UTR AU-rich region binding"/>
    <property type="evidence" value="ECO:0007669"/>
    <property type="project" value="TreeGrafter"/>
</dbReference>
<evidence type="ECO:0000256" key="4">
    <source>
        <dbReference type="ARBA" id="ARBA00022490"/>
    </source>
</evidence>
<dbReference type="GO" id="GO:0071035">
    <property type="term" value="P:nuclear polyadenylation-dependent rRNA catabolic process"/>
    <property type="evidence" value="ECO:0007669"/>
    <property type="project" value="TreeGrafter"/>
</dbReference>
<dbReference type="Pfam" id="PF01138">
    <property type="entry name" value="RNase_PH"/>
    <property type="match status" value="1"/>
</dbReference>
<dbReference type="GO" id="GO:0000467">
    <property type="term" value="P:exonucleolytic trimming to generate mature 3'-end of 5.8S rRNA from tricistronic rRNA transcript (SSU-rRNA, 5.8S rRNA, LSU-rRNA)"/>
    <property type="evidence" value="ECO:0007669"/>
    <property type="project" value="TreeGrafter"/>
</dbReference>
<dbReference type="Pfam" id="PF03725">
    <property type="entry name" value="RNase_PH_C"/>
    <property type="match status" value="1"/>
</dbReference>
<evidence type="ECO:0000313" key="10">
    <source>
        <dbReference type="Proteomes" id="UP001061958"/>
    </source>
</evidence>
<evidence type="ECO:0000256" key="3">
    <source>
        <dbReference type="ARBA" id="ARBA00006678"/>
    </source>
</evidence>
<dbReference type="InterPro" id="IPR027408">
    <property type="entry name" value="PNPase/RNase_PH_dom_sf"/>
</dbReference>
<dbReference type="CDD" id="cd11367">
    <property type="entry name" value="RNase_PH_RRP42"/>
    <property type="match status" value="1"/>
</dbReference>
<dbReference type="InterPro" id="IPR036345">
    <property type="entry name" value="ExoRNase_PH_dom2_sf"/>
</dbReference>
<feature type="domain" description="Exoribonuclease phosphorolytic" evidence="7">
    <location>
        <begin position="29"/>
        <end position="164"/>
    </location>
</feature>
<evidence type="ECO:0000256" key="2">
    <source>
        <dbReference type="ARBA" id="ARBA00004604"/>
    </source>
</evidence>
<evidence type="ECO:0000256" key="1">
    <source>
        <dbReference type="ARBA" id="ARBA00004496"/>
    </source>
</evidence>
<dbReference type="PANTHER" id="PTHR11097">
    <property type="entry name" value="EXOSOME COMPLEX EXONUCLEASE RIBOSOMAL RNA PROCESSING PROTEIN"/>
    <property type="match status" value="1"/>
</dbReference>
<reference evidence="9" key="1">
    <citation type="journal article" date="2022" name="Proc. Natl. Acad. Sci. U.S.A.">
        <title>Life cycle and functional genomics of the unicellular red alga Galdieria for elucidating algal and plant evolution and industrial use.</title>
        <authorList>
            <person name="Hirooka S."/>
            <person name="Itabashi T."/>
            <person name="Ichinose T.M."/>
            <person name="Onuma R."/>
            <person name="Fujiwara T."/>
            <person name="Yamashita S."/>
            <person name="Jong L.W."/>
            <person name="Tomita R."/>
            <person name="Iwane A.H."/>
            <person name="Miyagishima S.Y."/>
        </authorList>
    </citation>
    <scope>NUCLEOTIDE SEQUENCE</scope>
    <source>
        <strain evidence="9">NBRC 102759</strain>
    </source>
</reference>
<accession>A0A9C7PZB7</accession>